<accession>X1I0T2</accession>
<evidence type="ECO:0000313" key="2">
    <source>
        <dbReference type="EMBL" id="GAH59689.1"/>
    </source>
</evidence>
<dbReference type="Gene3D" id="1.10.10.2910">
    <property type="match status" value="1"/>
</dbReference>
<evidence type="ECO:0000259" key="1">
    <source>
        <dbReference type="Pfam" id="PF06114"/>
    </source>
</evidence>
<feature type="non-terminal residue" evidence="2">
    <location>
        <position position="1"/>
    </location>
</feature>
<dbReference type="InterPro" id="IPR010359">
    <property type="entry name" value="IrrE_HExxH"/>
</dbReference>
<proteinExistence type="predicted"/>
<dbReference type="AlphaFoldDB" id="X1I0T2"/>
<dbReference type="Pfam" id="PF06114">
    <property type="entry name" value="Peptidase_M78"/>
    <property type="match status" value="1"/>
</dbReference>
<name>X1I0T2_9ZZZZ</name>
<sequence length="130" mass="14816">LITRGGDNLPIEVRELPFKAHHGAIWRLNDCWAIQLNSNDTAARQRFTLYHEIFHILAHCKAAPVFKKISSSLAGSFNELLADHFAAIILMPEKQVKEKWAEVKDINQMATIFDVPKSVVWFALKHLSLI</sequence>
<gene>
    <name evidence="2" type="ORF">S03H2_32946</name>
</gene>
<reference evidence="2" key="1">
    <citation type="journal article" date="2014" name="Front. Microbiol.">
        <title>High frequency of phylogenetically diverse reductive dehalogenase-homologous genes in deep subseafloor sedimentary metagenomes.</title>
        <authorList>
            <person name="Kawai M."/>
            <person name="Futagami T."/>
            <person name="Toyoda A."/>
            <person name="Takaki Y."/>
            <person name="Nishi S."/>
            <person name="Hori S."/>
            <person name="Arai W."/>
            <person name="Tsubouchi T."/>
            <person name="Morono Y."/>
            <person name="Uchiyama I."/>
            <person name="Ito T."/>
            <person name="Fujiyama A."/>
            <person name="Inagaki F."/>
            <person name="Takami H."/>
        </authorList>
    </citation>
    <scope>NUCLEOTIDE SEQUENCE</scope>
    <source>
        <strain evidence="2">Expedition CK06-06</strain>
    </source>
</reference>
<organism evidence="2">
    <name type="scientific">marine sediment metagenome</name>
    <dbReference type="NCBI Taxonomy" id="412755"/>
    <lineage>
        <taxon>unclassified sequences</taxon>
        <taxon>metagenomes</taxon>
        <taxon>ecological metagenomes</taxon>
    </lineage>
</organism>
<comment type="caution">
    <text evidence="2">The sequence shown here is derived from an EMBL/GenBank/DDBJ whole genome shotgun (WGS) entry which is preliminary data.</text>
</comment>
<protein>
    <recommendedName>
        <fullName evidence="1">IrrE N-terminal-like domain-containing protein</fullName>
    </recommendedName>
</protein>
<feature type="domain" description="IrrE N-terminal-like" evidence="1">
    <location>
        <begin position="9"/>
        <end position="123"/>
    </location>
</feature>
<dbReference type="EMBL" id="BARU01020036">
    <property type="protein sequence ID" value="GAH59689.1"/>
    <property type="molecule type" value="Genomic_DNA"/>
</dbReference>